<evidence type="ECO:0000256" key="9">
    <source>
        <dbReference type="PROSITE-ProRule" id="PRU01193"/>
    </source>
</evidence>
<keyword evidence="6 8" id="KW-0129">CBS domain</keyword>
<feature type="domain" description="CBS" evidence="11">
    <location>
        <begin position="273"/>
        <end position="334"/>
    </location>
</feature>
<name>A0ABD7G1X7_AERHY</name>
<evidence type="ECO:0000256" key="10">
    <source>
        <dbReference type="SAM" id="Phobius"/>
    </source>
</evidence>
<evidence type="ECO:0000313" key="14">
    <source>
        <dbReference type="Proteomes" id="UP000253075"/>
    </source>
</evidence>
<evidence type="ECO:0000259" key="12">
    <source>
        <dbReference type="PROSITE" id="PS51846"/>
    </source>
</evidence>
<dbReference type="CDD" id="cd04590">
    <property type="entry name" value="CBS_pair_CorC_HlyC_assoc"/>
    <property type="match status" value="1"/>
</dbReference>
<dbReference type="InterPro" id="IPR051676">
    <property type="entry name" value="UPF0053_domain"/>
</dbReference>
<evidence type="ECO:0000259" key="11">
    <source>
        <dbReference type="PROSITE" id="PS51371"/>
    </source>
</evidence>
<dbReference type="Pfam" id="PF01595">
    <property type="entry name" value="CNNM"/>
    <property type="match status" value="1"/>
</dbReference>
<keyword evidence="3 9" id="KW-0812">Transmembrane</keyword>
<dbReference type="SUPFAM" id="SSF54631">
    <property type="entry name" value="CBS-domain pair"/>
    <property type="match status" value="1"/>
</dbReference>
<dbReference type="Gene3D" id="3.30.465.10">
    <property type="match status" value="1"/>
</dbReference>
<dbReference type="SUPFAM" id="SSF56176">
    <property type="entry name" value="FAD-binding/transporter-associated domain-like"/>
    <property type="match status" value="1"/>
</dbReference>
<gene>
    <name evidence="13" type="ORF">C6C11_20935</name>
</gene>
<dbReference type="EMBL" id="PUTQ01000039">
    <property type="protein sequence ID" value="RCF43981.1"/>
    <property type="molecule type" value="Genomic_DNA"/>
</dbReference>
<dbReference type="PANTHER" id="PTHR43099:SF5">
    <property type="entry name" value="HLYC_CORC FAMILY TRANSPORTER"/>
    <property type="match status" value="1"/>
</dbReference>
<reference evidence="14" key="2">
    <citation type="submission" date="2018-02" db="EMBL/GenBank/DDBJ databases">
        <title>Phenotypic characterization and whole genome analysis of multidrug-resistant, extended-spectrum beta-lactamase-producing bacteria isolated from dogs in Germany.</title>
        <authorList>
            <person name="Williamson C."/>
        </authorList>
    </citation>
    <scope>NUCLEOTIDE SEQUENCE [LARGE SCALE GENOMIC DNA]</scope>
    <source>
        <strain evidence="14">AFG_SD03_1510_Ahy_093</strain>
    </source>
</reference>
<dbReference type="PANTHER" id="PTHR43099">
    <property type="entry name" value="UPF0053 PROTEIN YRKA"/>
    <property type="match status" value="1"/>
</dbReference>
<evidence type="ECO:0000256" key="6">
    <source>
        <dbReference type="ARBA" id="ARBA00023122"/>
    </source>
</evidence>
<comment type="subcellular location">
    <subcellularLocation>
        <location evidence="1">Cell membrane</location>
        <topology evidence="1">Multi-pass membrane protein</topology>
    </subcellularLocation>
</comment>
<keyword evidence="4" id="KW-0677">Repeat</keyword>
<evidence type="ECO:0000256" key="3">
    <source>
        <dbReference type="ARBA" id="ARBA00022692"/>
    </source>
</evidence>
<keyword evidence="5 9" id="KW-1133">Transmembrane helix</keyword>
<evidence type="ECO:0000313" key="13">
    <source>
        <dbReference type="EMBL" id="RCF43981.1"/>
    </source>
</evidence>
<protein>
    <submittedName>
        <fullName evidence="13">HlyC/CorC family transporter</fullName>
    </submittedName>
</protein>
<keyword evidence="2" id="KW-1003">Cell membrane</keyword>
<sequence>MVEAPSCRGLFIARPPPPRAFCASSCKISEPNHPLSQAHRPQIHYTASDLFYSECCCSMEILILFGLILLNGVFAMSEIAIVTARKARLSKMVSEGSRSAAIALKLSEDPTHFLSAVQIGITSIGLLNGIYGESLLAQPLALWLQEWGMTPKSSSLLATVLVIVVVTYLSIVIGELVPKRLGQLSAERIACLVARPMMWLAALTRPFVWLLSASTKASLRILRVSQDGGANVTQEEIHAMLVEGSEAGIIEDHEHTMLRNVFRLDERSLSSLMVPRSDIRYLDLALPLEVNLQRLVEYRHSFFPVCDGSLSELVGIINVSKVLHAYIKGEPIDLAALTQDGSLLPETLNGLELLNHFRTHSEHMVLVVDEYGELQGLVTQQDLLETLAGDFQQEDGDDNWAFQRTDGSWLLDGLIPLPELKDCLGLVRLPEEEKHHYHTLGGLIMLLLGRVPQTGDLVTLEQWQLEIVDMDGLRIDKVLAMPLLDQPS</sequence>
<dbReference type="PROSITE" id="PS51371">
    <property type="entry name" value="CBS"/>
    <property type="match status" value="2"/>
</dbReference>
<dbReference type="GO" id="GO:0005886">
    <property type="term" value="C:plasma membrane"/>
    <property type="evidence" value="ECO:0007669"/>
    <property type="project" value="UniProtKB-SubCell"/>
</dbReference>
<evidence type="ECO:0000256" key="7">
    <source>
        <dbReference type="ARBA" id="ARBA00023136"/>
    </source>
</evidence>
<dbReference type="Gene3D" id="3.10.580.10">
    <property type="entry name" value="CBS-domain"/>
    <property type="match status" value="1"/>
</dbReference>
<dbReference type="InterPro" id="IPR016169">
    <property type="entry name" value="FAD-bd_PCMH_sub2"/>
</dbReference>
<reference evidence="13 14" key="1">
    <citation type="journal article" date="2018" name="PLoS ONE">
        <title>Phenotypic characterization and whole genome analysis of extended-spectrum beta-lactamase-producing bacteria isolated from dogs in Germany.</title>
        <authorList>
            <person name="Boehmer T."/>
            <person name="Vogler A.J."/>
            <person name="Thomas A."/>
            <person name="Sauer S."/>
            <person name="Hergenroether M."/>
            <person name="Straubinger R.K."/>
            <person name="Birdsell D."/>
            <person name="Keim P."/>
            <person name="Sahl J.W."/>
            <person name="Williamson C.H."/>
            <person name="Riehm J.M."/>
        </authorList>
    </citation>
    <scope>NUCLEOTIDE SEQUENCE [LARGE SCALE GENOMIC DNA]</scope>
    <source>
        <strain evidence="13 14">AFG_SD03_1510_Ahy_093</strain>
    </source>
</reference>
<dbReference type="Pfam" id="PF03471">
    <property type="entry name" value="CorC_HlyC"/>
    <property type="match status" value="1"/>
</dbReference>
<dbReference type="InterPro" id="IPR036318">
    <property type="entry name" value="FAD-bd_PCMH-like_sf"/>
</dbReference>
<dbReference type="InterPro" id="IPR002550">
    <property type="entry name" value="CNNM"/>
</dbReference>
<dbReference type="PROSITE" id="PS51846">
    <property type="entry name" value="CNNM"/>
    <property type="match status" value="1"/>
</dbReference>
<evidence type="ECO:0000256" key="2">
    <source>
        <dbReference type="ARBA" id="ARBA00022475"/>
    </source>
</evidence>
<dbReference type="Proteomes" id="UP000253075">
    <property type="component" value="Unassembled WGS sequence"/>
</dbReference>
<feature type="domain" description="CBS" evidence="11">
    <location>
        <begin position="337"/>
        <end position="394"/>
    </location>
</feature>
<evidence type="ECO:0000256" key="4">
    <source>
        <dbReference type="ARBA" id="ARBA00022737"/>
    </source>
</evidence>
<dbReference type="InterPro" id="IPR046342">
    <property type="entry name" value="CBS_dom_sf"/>
</dbReference>
<evidence type="ECO:0000256" key="1">
    <source>
        <dbReference type="ARBA" id="ARBA00004651"/>
    </source>
</evidence>
<dbReference type="SMART" id="SM01091">
    <property type="entry name" value="CorC_HlyC"/>
    <property type="match status" value="1"/>
</dbReference>
<organism evidence="13 14">
    <name type="scientific">Aeromonas hydrophila</name>
    <dbReference type="NCBI Taxonomy" id="644"/>
    <lineage>
        <taxon>Bacteria</taxon>
        <taxon>Pseudomonadati</taxon>
        <taxon>Pseudomonadota</taxon>
        <taxon>Gammaproteobacteria</taxon>
        <taxon>Aeromonadales</taxon>
        <taxon>Aeromonadaceae</taxon>
        <taxon>Aeromonas</taxon>
    </lineage>
</organism>
<keyword evidence="7 9" id="KW-0472">Membrane</keyword>
<comment type="caution">
    <text evidence="13">The sequence shown here is derived from an EMBL/GenBank/DDBJ whole genome shotgun (WGS) entry which is preliminary data.</text>
</comment>
<feature type="transmembrane region" description="Helical" evidence="10">
    <location>
        <begin position="189"/>
        <end position="211"/>
    </location>
</feature>
<dbReference type="InterPro" id="IPR044751">
    <property type="entry name" value="Ion_transp-like_CBS"/>
</dbReference>
<dbReference type="AlphaFoldDB" id="A0ABD7G1X7"/>
<dbReference type="Pfam" id="PF00571">
    <property type="entry name" value="CBS"/>
    <property type="match status" value="2"/>
</dbReference>
<evidence type="ECO:0000256" key="8">
    <source>
        <dbReference type="PROSITE-ProRule" id="PRU00703"/>
    </source>
</evidence>
<feature type="transmembrane region" description="Helical" evidence="10">
    <location>
        <begin position="61"/>
        <end position="82"/>
    </location>
</feature>
<dbReference type="InterPro" id="IPR005170">
    <property type="entry name" value="Transptr-assoc_dom"/>
</dbReference>
<accession>A0ABD7G1X7</accession>
<feature type="domain" description="CNNM transmembrane" evidence="12">
    <location>
        <begin position="53"/>
        <end position="254"/>
    </location>
</feature>
<dbReference type="InterPro" id="IPR000644">
    <property type="entry name" value="CBS_dom"/>
</dbReference>
<evidence type="ECO:0000256" key="5">
    <source>
        <dbReference type="ARBA" id="ARBA00022989"/>
    </source>
</evidence>
<feature type="transmembrane region" description="Helical" evidence="10">
    <location>
        <begin position="156"/>
        <end position="177"/>
    </location>
</feature>
<proteinExistence type="predicted"/>